<protein>
    <recommendedName>
        <fullName evidence="3">DUF320 domain-containing protein</fullName>
    </recommendedName>
</protein>
<name>A0AB39RHU5_9ACTN</name>
<evidence type="ECO:0000313" key="2">
    <source>
        <dbReference type="EMBL" id="XDQ54767.1"/>
    </source>
</evidence>
<feature type="signal peptide" evidence="1">
    <location>
        <begin position="1"/>
        <end position="27"/>
    </location>
</feature>
<sequence>MRKLHKAAVAAAIIASISFIGTGTATAHGGESMHGGGCKSHDLDLNLLGNVGLFNGLIGVNDDGSPGAQHTHVGSEMGCDHGGW</sequence>
<organism evidence="2">
    <name type="scientific">Streptomyces sp. R41</name>
    <dbReference type="NCBI Taxonomy" id="3238632"/>
    <lineage>
        <taxon>Bacteria</taxon>
        <taxon>Bacillati</taxon>
        <taxon>Actinomycetota</taxon>
        <taxon>Actinomycetes</taxon>
        <taxon>Kitasatosporales</taxon>
        <taxon>Streptomycetaceae</taxon>
        <taxon>Streptomyces</taxon>
    </lineage>
</organism>
<keyword evidence="1" id="KW-0732">Signal</keyword>
<evidence type="ECO:0000256" key="1">
    <source>
        <dbReference type="SAM" id="SignalP"/>
    </source>
</evidence>
<dbReference type="RefSeq" id="WP_369247966.1">
    <property type="nucleotide sequence ID" value="NZ_CP163443.1"/>
</dbReference>
<reference evidence="2" key="1">
    <citation type="submission" date="2024-07" db="EMBL/GenBank/DDBJ databases">
        <authorList>
            <person name="Yu S.T."/>
        </authorList>
    </citation>
    <scope>NUCLEOTIDE SEQUENCE</scope>
    <source>
        <strain evidence="2">R41</strain>
    </source>
</reference>
<accession>A0AB39RHU5</accession>
<feature type="chain" id="PRO_5044302335" description="DUF320 domain-containing protein" evidence="1">
    <location>
        <begin position="28"/>
        <end position="84"/>
    </location>
</feature>
<dbReference type="AlphaFoldDB" id="A0AB39RHU5"/>
<proteinExistence type="predicted"/>
<gene>
    <name evidence="2" type="ORF">AB5J53_25455</name>
</gene>
<dbReference type="EMBL" id="CP163443">
    <property type="protein sequence ID" value="XDQ54767.1"/>
    <property type="molecule type" value="Genomic_DNA"/>
</dbReference>
<evidence type="ECO:0008006" key="3">
    <source>
        <dbReference type="Google" id="ProtNLM"/>
    </source>
</evidence>